<evidence type="ECO:0000313" key="2">
    <source>
        <dbReference type="Proteomes" id="UP000295357"/>
    </source>
</evidence>
<reference evidence="1 2" key="1">
    <citation type="submission" date="2019-03" db="EMBL/GenBank/DDBJ databases">
        <title>Genomic Encyclopedia of Type Strains, Phase IV (KMG-IV): sequencing the most valuable type-strain genomes for metagenomic binning, comparative biology and taxonomic classification.</title>
        <authorList>
            <person name="Goeker M."/>
        </authorList>
    </citation>
    <scope>NUCLEOTIDE SEQUENCE [LARGE SCALE GENOMIC DNA]</scope>
    <source>
        <strain evidence="1 2">DSM 25082</strain>
    </source>
</reference>
<sequence length="122" mass="13283">MNPARDIALIDQLLAQPAETAWLEFKGSNTDPEMIGTQAVLYGPRSFAEMTQDERVRACYFHAVLKFLSGDKMKNASLCARLGIAAKNAAQASAVISKTLDAGLIRVADPEHPRAGYLPHWA</sequence>
<organism evidence="1 2">
    <name type="scientific">Roseateles asaccharophilus</name>
    <dbReference type="NCBI Taxonomy" id="582607"/>
    <lineage>
        <taxon>Bacteria</taxon>
        <taxon>Pseudomonadati</taxon>
        <taxon>Pseudomonadota</taxon>
        <taxon>Betaproteobacteria</taxon>
        <taxon>Burkholderiales</taxon>
        <taxon>Sphaerotilaceae</taxon>
        <taxon>Roseateles</taxon>
    </lineage>
</organism>
<dbReference type="RefSeq" id="WP_246030751.1">
    <property type="nucleotide sequence ID" value="NZ_SNXE01000003.1"/>
</dbReference>
<evidence type="ECO:0000313" key="1">
    <source>
        <dbReference type="EMBL" id="TDP11189.1"/>
    </source>
</evidence>
<protein>
    <submittedName>
        <fullName evidence="1">Uncharacterized protein</fullName>
    </submittedName>
</protein>
<dbReference type="EMBL" id="SNXE01000003">
    <property type="protein sequence ID" value="TDP11189.1"/>
    <property type="molecule type" value="Genomic_DNA"/>
</dbReference>
<keyword evidence="2" id="KW-1185">Reference proteome</keyword>
<proteinExistence type="predicted"/>
<comment type="caution">
    <text evidence="1">The sequence shown here is derived from an EMBL/GenBank/DDBJ whole genome shotgun (WGS) entry which is preliminary data.</text>
</comment>
<accession>A0A4R6N756</accession>
<dbReference type="Proteomes" id="UP000295357">
    <property type="component" value="Unassembled WGS sequence"/>
</dbReference>
<dbReference type="AlphaFoldDB" id="A0A4R6N756"/>
<gene>
    <name evidence="1" type="ORF">DFR39_103112</name>
</gene>
<name>A0A4R6N756_9BURK</name>